<reference evidence="1 2" key="1">
    <citation type="submission" date="2021-04" db="EMBL/GenBank/DDBJ databases">
        <authorList>
            <person name="Shkoporov A.N."/>
            <person name="Stockdale S.R."/>
            <person name="Guerin E."/>
            <person name="Ross R.P."/>
            <person name="Hill C."/>
        </authorList>
    </citation>
    <scope>NUCLEOTIDE SEQUENCE [LARGE SCALE GENOMIC DNA]</scope>
    <source>
        <strain evidence="2">cr61_1</strain>
    </source>
</reference>
<name>A0AAE7V3H0_9CAUD</name>
<dbReference type="RefSeq" id="YP_010509565.1">
    <property type="nucleotide sequence ID" value="NC_067209.1"/>
</dbReference>
<dbReference type="KEGG" id="vg:75687051"/>
<evidence type="ECO:0000313" key="1">
    <source>
        <dbReference type="EMBL" id="QWM90625.1"/>
    </source>
</evidence>
<organism evidence="1 2">
    <name type="scientific">uncultured phage cr61_1</name>
    <dbReference type="NCBI Taxonomy" id="2986417"/>
    <lineage>
        <taxon>Viruses</taxon>
        <taxon>Duplodnaviria</taxon>
        <taxon>Heunggongvirae</taxon>
        <taxon>Uroviricota</taxon>
        <taxon>Caudoviricetes</taxon>
        <taxon>Crassvirales</taxon>
        <taxon>Suoliviridae</taxon>
        <taxon>Oafivirinae</taxon>
        <taxon>Bohxovirus</taxon>
        <taxon>Bohxovirus oralis</taxon>
    </lineage>
</organism>
<dbReference type="GeneID" id="75687051"/>
<protein>
    <submittedName>
        <fullName evidence="1">Uncharacterized protein</fullName>
    </submittedName>
</protein>
<proteinExistence type="predicted"/>
<sequence>MKQVVLGTDVRLLFTLDELSDYDITSIKLLRCYVIRKEDIQYIDLDNYGYPLYYSPTDYDLAYTSCMRYNWLPYNQEVYTGGMFGPIDDYRYFPAYNGFGVRSKLFKIVPDKYLAASRVLSDQRKIEMYFPAQDLRNFGQYIVLIVVTLYEPGWGTNNLRTFTINKGVQFELTDALPDSQDDNVNLTYDGYTFEDERVLKLYKSNNLLGTCKIIDIIKKKDGTKIVKNVSIFGDSTHVFLQNDYGNADSFLIYKGSEDVTSSAISMGQGVYNIDIDKHFNYKIIFSLIS</sequence>
<dbReference type="Proteomes" id="UP000827408">
    <property type="component" value="Segment"/>
</dbReference>
<accession>A0AAE7V3H0</accession>
<dbReference type="EMBL" id="MZ130491">
    <property type="protein sequence ID" value="QWM90625.1"/>
    <property type="molecule type" value="Genomic_DNA"/>
</dbReference>
<evidence type="ECO:0000313" key="2">
    <source>
        <dbReference type="Proteomes" id="UP000827408"/>
    </source>
</evidence>
<keyword evidence="2" id="KW-1185">Reference proteome</keyword>
<gene>
    <name evidence="1" type="primary">gp_67558</name>
</gene>